<comment type="caution">
    <text evidence="2">The sequence shown here is derived from an EMBL/GenBank/DDBJ whole genome shotgun (WGS) entry which is preliminary data.</text>
</comment>
<feature type="region of interest" description="Disordered" evidence="1">
    <location>
        <begin position="1"/>
        <end position="32"/>
    </location>
</feature>
<reference evidence="2" key="1">
    <citation type="journal article" date="2023" name="Nat. Commun.">
        <title>Diploid and tetraploid genomes of Acorus and the evolution of monocots.</title>
        <authorList>
            <person name="Ma L."/>
            <person name="Liu K.W."/>
            <person name="Li Z."/>
            <person name="Hsiao Y.Y."/>
            <person name="Qi Y."/>
            <person name="Fu T."/>
            <person name="Tang G.D."/>
            <person name="Zhang D."/>
            <person name="Sun W.H."/>
            <person name="Liu D.K."/>
            <person name="Li Y."/>
            <person name="Chen G.Z."/>
            <person name="Liu X.D."/>
            <person name="Liao X.Y."/>
            <person name="Jiang Y.T."/>
            <person name="Yu X."/>
            <person name="Hao Y."/>
            <person name="Huang J."/>
            <person name="Zhao X.W."/>
            <person name="Ke S."/>
            <person name="Chen Y.Y."/>
            <person name="Wu W.L."/>
            <person name="Hsu J.L."/>
            <person name="Lin Y.F."/>
            <person name="Huang M.D."/>
            <person name="Li C.Y."/>
            <person name="Huang L."/>
            <person name="Wang Z.W."/>
            <person name="Zhao X."/>
            <person name="Zhong W.Y."/>
            <person name="Peng D.H."/>
            <person name="Ahmad S."/>
            <person name="Lan S."/>
            <person name="Zhang J.S."/>
            <person name="Tsai W.C."/>
            <person name="Van de Peer Y."/>
            <person name="Liu Z.J."/>
        </authorList>
    </citation>
    <scope>NUCLEOTIDE SEQUENCE</scope>
    <source>
        <strain evidence="2">SCP</strain>
    </source>
</reference>
<evidence type="ECO:0000313" key="2">
    <source>
        <dbReference type="EMBL" id="KAK1258671.1"/>
    </source>
</evidence>
<dbReference type="EMBL" id="JAUJYN010000014">
    <property type="protein sequence ID" value="KAK1258671.1"/>
    <property type="molecule type" value="Genomic_DNA"/>
</dbReference>
<name>A0AAV9A3G7_ACOGR</name>
<reference evidence="2" key="2">
    <citation type="submission" date="2023-06" db="EMBL/GenBank/DDBJ databases">
        <authorList>
            <person name="Ma L."/>
            <person name="Liu K.-W."/>
            <person name="Li Z."/>
            <person name="Hsiao Y.-Y."/>
            <person name="Qi Y."/>
            <person name="Fu T."/>
            <person name="Tang G."/>
            <person name="Zhang D."/>
            <person name="Sun W.-H."/>
            <person name="Liu D.-K."/>
            <person name="Li Y."/>
            <person name="Chen G.-Z."/>
            <person name="Liu X.-D."/>
            <person name="Liao X.-Y."/>
            <person name="Jiang Y.-T."/>
            <person name="Yu X."/>
            <person name="Hao Y."/>
            <person name="Huang J."/>
            <person name="Zhao X.-W."/>
            <person name="Ke S."/>
            <person name="Chen Y.-Y."/>
            <person name="Wu W.-L."/>
            <person name="Hsu J.-L."/>
            <person name="Lin Y.-F."/>
            <person name="Huang M.-D."/>
            <person name="Li C.-Y."/>
            <person name="Huang L."/>
            <person name="Wang Z.-W."/>
            <person name="Zhao X."/>
            <person name="Zhong W.-Y."/>
            <person name="Peng D.-H."/>
            <person name="Ahmad S."/>
            <person name="Lan S."/>
            <person name="Zhang J.-S."/>
            <person name="Tsai W.-C."/>
            <person name="Van De Peer Y."/>
            <person name="Liu Z.-J."/>
        </authorList>
    </citation>
    <scope>NUCLEOTIDE SEQUENCE</scope>
    <source>
        <strain evidence="2">SCP</strain>
        <tissue evidence="2">Leaves</tissue>
    </source>
</reference>
<evidence type="ECO:0000313" key="3">
    <source>
        <dbReference type="Proteomes" id="UP001179952"/>
    </source>
</evidence>
<feature type="compositionally biased region" description="Polar residues" evidence="1">
    <location>
        <begin position="7"/>
        <end position="24"/>
    </location>
</feature>
<dbReference type="Proteomes" id="UP001179952">
    <property type="component" value="Unassembled WGS sequence"/>
</dbReference>
<organism evidence="2 3">
    <name type="scientific">Acorus gramineus</name>
    <name type="common">Dwarf sweet flag</name>
    <dbReference type="NCBI Taxonomy" id="55184"/>
    <lineage>
        <taxon>Eukaryota</taxon>
        <taxon>Viridiplantae</taxon>
        <taxon>Streptophyta</taxon>
        <taxon>Embryophyta</taxon>
        <taxon>Tracheophyta</taxon>
        <taxon>Spermatophyta</taxon>
        <taxon>Magnoliopsida</taxon>
        <taxon>Liliopsida</taxon>
        <taxon>Acoraceae</taxon>
        <taxon>Acorus</taxon>
    </lineage>
</organism>
<sequence>MKHVQPTAFNQKSRSKDTPSSSQNVVEDPQEEEVVVDALEEDSDINAASLKGPFQTGPRTMISLWTIDIMWHIVSGTARRVQC</sequence>
<gene>
    <name evidence="2" type="ORF">QJS04_geneDACA017824</name>
</gene>
<proteinExistence type="predicted"/>
<accession>A0AAV9A3G7</accession>
<dbReference type="AlphaFoldDB" id="A0AAV9A3G7"/>
<keyword evidence="3" id="KW-1185">Reference proteome</keyword>
<evidence type="ECO:0000256" key="1">
    <source>
        <dbReference type="SAM" id="MobiDB-lite"/>
    </source>
</evidence>
<protein>
    <submittedName>
        <fullName evidence="2">Uncharacterized protein</fullName>
    </submittedName>
</protein>